<feature type="region of interest" description="Disordered" evidence="1">
    <location>
        <begin position="50"/>
        <end position="78"/>
    </location>
</feature>
<evidence type="ECO:0000256" key="1">
    <source>
        <dbReference type="SAM" id="MobiDB-lite"/>
    </source>
</evidence>
<evidence type="ECO:0000313" key="2">
    <source>
        <dbReference type="EMBL" id="TNN73652.1"/>
    </source>
</evidence>
<evidence type="ECO:0000313" key="3">
    <source>
        <dbReference type="Proteomes" id="UP000314294"/>
    </source>
</evidence>
<keyword evidence="3" id="KW-1185">Reference proteome</keyword>
<feature type="region of interest" description="Disordered" evidence="1">
    <location>
        <begin position="1"/>
        <end position="28"/>
    </location>
</feature>
<name>A0A4Z2I8F0_9TELE</name>
<dbReference type="Proteomes" id="UP000314294">
    <property type="component" value="Unassembled WGS sequence"/>
</dbReference>
<dbReference type="EMBL" id="SRLO01000122">
    <property type="protein sequence ID" value="TNN73652.1"/>
    <property type="molecule type" value="Genomic_DNA"/>
</dbReference>
<organism evidence="2 3">
    <name type="scientific">Liparis tanakae</name>
    <name type="common">Tanaka's snailfish</name>
    <dbReference type="NCBI Taxonomy" id="230148"/>
    <lineage>
        <taxon>Eukaryota</taxon>
        <taxon>Metazoa</taxon>
        <taxon>Chordata</taxon>
        <taxon>Craniata</taxon>
        <taxon>Vertebrata</taxon>
        <taxon>Euteleostomi</taxon>
        <taxon>Actinopterygii</taxon>
        <taxon>Neopterygii</taxon>
        <taxon>Teleostei</taxon>
        <taxon>Neoteleostei</taxon>
        <taxon>Acanthomorphata</taxon>
        <taxon>Eupercaria</taxon>
        <taxon>Perciformes</taxon>
        <taxon>Cottioidei</taxon>
        <taxon>Cottales</taxon>
        <taxon>Liparidae</taxon>
        <taxon>Liparis</taxon>
    </lineage>
</organism>
<protein>
    <submittedName>
        <fullName evidence="2">Uncharacterized protein</fullName>
    </submittedName>
</protein>
<dbReference type="AlphaFoldDB" id="A0A4Z2I8F0"/>
<proteinExistence type="predicted"/>
<comment type="caution">
    <text evidence="2">The sequence shown here is derived from an EMBL/GenBank/DDBJ whole genome shotgun (WGS) entry which is preliminary data.</text>
</comment>
<gene>
    <name evidence="2" type="ORF">EYF80_016032</name>
</gene>
<sequence>MDLDDVWDDAGLWSEDSGSAGGQGEKTRVPCGCKCDWHRAQLARYTAERCSRRDSRHRRTSRAPVTDDDSKFSPSGTPTASLEVVTLYLLPNEDLIKDGCLFRANDTRWCLSPGQTTNEGEES</sequence>
<reference evidence="2 3" key="1">
    <citation type="submission" date="2019-03" db="EMBL/GenBank/DDBJ databases">
        <title>First draft genome of Liparis tanakae, snailfish: a comprehensive survey of snailfish specific genes.</title>
        <authorList>
            <person name="Kim W."/>
            <person name="Song I."/>
            <person name="Jeong J.-H."/>
            <person name="Kim D."/>
            <person name="Kim S."/>
            <person name="Ryu S."/>
            <person name="Song J.Y."/>
            <person name="Lee S.K."/>
        </authorList>
    </citation>
    <scope>NUCLEOTIDE SEQUENCE [LARGE SCALE GENOMIC DNA]</scope>
    <source>
        <tissue evidence="2">Muscle</tissue>
    </source>
</reference>
<accession>A0A4Z2I8F0</accession>